<evidence type="ECO:0000313" key="2">
    <source>
        <dbReference type="EMBL" id="GHC95340.1"/>
    </source>
</evidence>
<dbReference type="Pfam" id="PF12697">
    <property type="entry name" value="Abhydrolase_6"/>
    <property type="match status" value="1"/>
</dbReference>
<dbReference type="PANTHER" id="PTHR43194">
    <property type="entry name" value="HYDROLASE ALPHA/BETA FOLD FAMILY"/>
    <property type="match status" value="1"/>
</dbReference>
<name>A0A918WY92_9ACTN</name>
<dbReference type="EMBL" id="BMVC01000006">
    <property type="protein sequence ID" value="GHC95340.1"/>
    <property type="molecule type" value="Genomic_DNA"/>
</dbReference>
<dbReference type="Proteomes" id="UP000638353">
    <property type="component" value="Unassembled WGS sequence"/>
</dbReference>
<gene>
    <name evidence="2" type="ORF">GCM10010334_34510</name>
</gene>
<dbReference type="SUPFAM" id="SSF53474">
    <property type="entry name" value="alpha/beta-Hydrolases"/>
    <property type="match status" value="1"/>
</dbReference>
<reference evidence="2" key="1">
    <citation type="journal article" date="2014" name="Int. J. Syst. Evol. Microbiol.">
        <title>Complete genome sequence of Corynebacterium casei LMG S-19264T (=DSM 44701T), isolated from a smear-ripened cheese.</title>
        <authorList>
            <consortium name="US DOE Joint Genome Institute (JGI-PGF)"/>
            <person name="Walter F."/>
            <person name="Albersmeier A."/>
            <person name="Kalinowski J."/>
            <person name="Ruckert C."/>
        </authorList>
    </citation>
    <scope>NUCLEOTIDE SEQUENCE</scope>
    <source>
        <strain evidence="2">JCM 4637</strain>
    </source>
</reference>
<dbReference type="Gene3D" id="3.40.50.1820">
    <property type="entry name" value="alpha/beta hydrolase"/>
    <property type="match status" value="1"/>
</dbReference>
<dbReference type="AlphaFoldDB" id="A0A918WY92"/>
<dbReference type="PRINTS" id="PR00111">
    <property type="entry name" value="ABHYDROLASE"/>
</dbReference>
<feature type="domain" description="AB hydrolase-1" evidence="1">
    <location>
        <begin position="31"/>
        <end position="270"/>
    </location>
</feature>
<dbReference type="InterPro" id="IPR000639">
    <property type="entry name" value="Epox_hydrolase-like"/>
</dbReference>
<dbReference type="InterPro" id="IPR050228">
    <property type="entry name" value="Carboxylesterase_BioH"/>
</dbReference>
<dbReference type="RefSeq" id="WP_189824073.1">
    <property type="nucleotide sequence ID" value="NZ_BMVC01000006.1"/>
</dbReference>
<dbReference type="GO" id="GO:0003824">
    <property type="term" value="F:catalytic activity"/>
    <property type="evidence" value="ECO:0007669"/>
    <property type="project" value="InterPro"/>
</dbReference>
<dbReference type="PRINTS" id="PR00412">
    <property type="entry name" value="EPOXHYDRLASE"/>
</dbReference>
<dbReference type="InterPro" id="IPR029058">
    <property type="entry name" value="AB_hydrolase_fold"/>
</dbReference>
<reference evidence="2" key="2">
    <citation type="submission" date="2020-09" db="EMBL/GenBank/DDBJ databases">
        <authorList>
            <person name="Sun Q."/>
            <person name="Ohkuma M."/>
        </authorList>
    </citation>
    <scope>NUCLEOTIDE SEQUENCE</scope>
    <source>
        <strain evidence="2">JCM 4637</strain>
    </source>
</reference>
<comment type="caution">
    <text evidence="2">The sequence shown here is derived from an EMBL/GenBank/DDBJ whole genome shotgun (WGS) entry which is preliminary data.</text>
</comment>
<dbReference type="PANTHER" id="PTHR43194:SF5">
    <property type="entry name" value="PIMELOYL-[ACYL-CARRIER PROTEIN] METHYL ESTER ESTERASE"/>
    <property type="match status" value="1"/>
</dbReference>
<evidence type="ECO:0000313" key="3">
    <source>
        <dbReference type="Proteomes" id="UP000638353"/>
    </source>
</evidence>
<proteinExistence type="predicted"/>
<accession>A0A918WY92</accession>
<protein>
    <submittedName>
        <fullName evidence="2">Oxidoreductase</fullName>
    </submittedName>
</protein>
<evidence type="ECO:0000259" key="1">
    <source>
        <dbReference type="Pfam" id="PF12697"/>
    </source>
</evidence>
<dbReference type="InterPro" id="IPR000073">
    <property type="entry name" value="AB_hydrolase_1"/>
</dbReference>
<sequence length="288" mass="30829">MPAPWLLPHTHPTASGDVRWNVLGDPGGPPVVLLHGTPFSSYVWRAVARTLAARGHRVFVWDMPGYGQSAQYEGQDVSLGAQGRVFAELLAHWDLPGPPAVVAHDFGGATALRAHLLHGAAYRRLALVDPVALAPWGSPFFRLVRENADVFARLPPHLHAALVREYLVSASSPGLHPAVAEQLAAPWLGPVGQGAFYRQIAQADQRWTDEIEPRYGELSLPVRILWGEDDTWIPLERGQALAARIPGASLVPVPGAGHLVQEDAPAELAGALLEFLTEDGGGGTTTTA</sequence>
<organism evidence="2 3">
    <name type="scientific">Streptomyces finlayi</name>
    <dbReference type="NCBI Taxonomy" id="67296"/>
    <lineage>
        <taxon>Bacteria</taxon>
        <taxon>Bacillati</taxon>
        <taxon>Actinomycetota</taxon>
        <taxon>Actinomycetes</taxon>
        <taxon>Kitasatosporales</taxon>
        <taxon>Streptomycetaceae</taxon>
        <taxon>Streptomyces</taxon>
    </lineage>
</organism>